<feature type="transmembrane region" description="Helical" evidence="7">
    <location>
        <begin position="60"/>
        <end position="80"/>
    </location>
</feature>
<proteinExistence type="inferred from homology"/>
<keyword evidence="6 7" id="KW-0472">Membrane</keyword>
<evidence type="ECO:0000256" key="1">
    <source>
        <dbReference type="ARBA" id="ARBA00004651"/>
    </source>
</evidence>
<gene>
    <name evidence="9" type="ORF">AHA02nite_03520</name>
</gene>
<keyword evidence="5 7" id="KW-1133">Transmembrane helix</keyword>
<dbReference type="AlphaFoldDB" id="A0A511W0J6"/>
<dbReference type="OrthoDB" id="9778331at2"/>
<evidence type="ECO:0000256" key="6">
    <source>
        <dbReference type="ARBA" id="ARBA00023136"/>
    </source>
</evidence>
<evidence type="ECO:0000256" key="4">
    <source>
        <dbReference type="ARBA" id="ARBA00022692"/>
    </source>
</evidence>
<dbReference type="Pfam" id="PF04239">
    <property type="entry name" value="DUF421"/>
    <property type="match status" value="1"/>
</dbReference>
<feature type="transmembrane region" description="Helical" evidence="7">
    <location>
        <begin position="37"/>
        <end position="54"/>
    </location>
</feature>
<dbReference type="InterPro" id="IPR007353">
    <property type="entry name" value="DUF421"/>
</dbReference>
<dbReference type="PANTHER" id="PTHR34582:SF6">
    <property type="entry name" value="UPF0702 TRANSMEMBRANE PROTEIN YCAP"/>
    <property type="match status" value="1"/>
</dbReference>
<accession>A0A511W0J6</accession>
<name>A0A511W0J6_9BACI</name>
<evidence type="ECO:0000256" key="5">
    <source>
        <dbReference type="ARBA" id="ARBA00022989"/>
    </source>
</evidence>
<dbReference type="Proteomes" id="UP000321440">
    <property type="component" value="Unassembled WGS sequence"/>
</dbReference>
<dbReference type="Gene3D" id="3.30.240.20">
    <property type="entry name" value="bsu07140 like domains"/>
    <property type="match status" value="2"/>
</dbReference>
<keyword evidence="4 7" id="KW-0812">Transmembrane</keyword>
<dbReference type="InterPro" id="IPR023090">
    <property type="entry name" value="UPF0702_alpha/beta_dom_sf"/>
</dbReference>
<dbReference type="RefSeq" id="WP_146813765.1">
    <property type="nucleotide sequence ID" value="NZ_BJYA01000001.1"/>
</dbReference>
<keyword evidence="10" id="KW-1185">Reference proteome</keyword>
<feature type="domain" description="YetF C-terminal" evidence="8">
    <location>
        <begin position="86"/>
        <end position="218"/>
    </location>
</feature>
<dbReference type="EMBL" id="BJYA01000001">
    <property type="protein sequence ID" value="GEN44576.1"/>
    <property type="molecule type" value="Genomic_DNA"/>
</dbReference>
<evidence type="ECO:0000256" key="2">
    <source>
        <dbReference type="ARBA" id="ARBA00006448"/>
    </source>
</evidence>
<reference evidence="9 10" key="1">
    <citation type="submission" date="2019-07" db="EMBL/GenBank/DDBJ databases">
        <title>Whole genome shotgun sequence of Alkalibacillus haloalkaliphilus NBRC 103110.</title>
        <authorList>
            <person name="Hosoyama A."/>
            <person name="Uohara A."/>
            <person name="Ohji S."/>
            <person name="Ichikawa N."/>
        </authorList>
    </citation>
    <scope>NUCLEOTIDE SEQUENCE [LARGE SCALE GENOMIC DNA]</scope>
    <source>
        <strain evidence="9 10">NBRC 103110</strain>
    </source>
</reference>
<comment type="caution">
    <text evidence="9">The sequence shown here is derived from an EMBL/GenBank/DDBJ whole genome shotgun (WGS) entry which is preliminary data.</text>
</comment>
<evidence type="ECO:0000259" key="8">
    <source>
        <dbReference type="Pfam" id="PF04239"/>
    </source>
</evidence>
<evidence type="ECO:0000256" key="7">
    <source>
        <dbReference type="SAM" id="Phobius"/>
    </source>
</evidence>
<evidence type="ECO:0000313" key="10">
    <source>
        <dbReference type="Proteomes" id="UP000321440"/>
    </source>
</evidence>
<protein>
    <submittedName>
        <fullName evidence="9">DUF421 domain-containing protein</fullName>
    </submittedName>
</protein>
<organism evidence="9 10">
    <name type="scientific">Alkalibacillus haloalkaliphilus</name>
    <dbReference type="NCBI Taxonomy" id="94136"/>
    <lineage>
        <taxon>Bacteria</taxon>
        <taxon>Bacillati</taxon>
        <taxon>Bacillota</taxon>
        <taxon>Bacilli</taxon>
        <taxon>Bacillales</taxon>
        <taxon>Bacillaceae</taxon>
        <taxon>Alkalibacillus</taxon>
    </lineage>
</organism>
<comment type="similarity">
    <text evidence="2">Belongs to the UPF0702 family.</text>
</comment>
<dbReference type="SUPFAM" id="SSF101874">
    <property type="entry name" value="YceI-like"/>
    <property type="match status" value="1"/>
</dbReference>
<evidence type="ECO:0000313" key="9">
    <source>
        <dbReference type="EMBL" id="GEN44576.1"/>
    </source>
</evidence>
<dbReference type="GO" id="GO:0005886">
    <property type="term" value="C:plasma membrane"/>
    <property type="evidence" value="ECO:0007669"/>
    <property type="project" value="UniProtKB-SubCell"/>
</dbReference>
<dbReference type="InterPro" id="IPR036761">
    <property type="entry name" value="TTHA0802/YceI-like_sf"/>
</dbReference>
<sequence>MEETIKDSLIVIGRVVTILPLLLFMTIYMGKRTIGEIPVFDFLIIISLGSIVGADLADPSISHIHTAVAVVAVALLQRVVTKFKLSNRRFGRIVTFEPTVVIQNGQFLKQNMKSIGYSIDNVLQMLREKDVFDIDEVKTAIVEPSGKVSVLKKSSSTNVTRSDLNITGKAADIALPIVVEGKVYTHVLEDFGLDYDWLQKRMNEQDVQNVEDIFYATLNQKQKLHISLKENHLNVPRILH</sequence>
<evidence type="ECO:0000256" key="3">
    <source>
        <dbReference type="ARBA" id="ARBA00022475"/>
    </source>
</evidence>
<feature type="transmembrane region" description="Helical" evidence="7">
    <location>
        <begin position="12"/>
        <end position="30"/>
    </location>
</feature>
<keyword evidence="3" id="KW-1003">Cell membrane</keyword>
<comment type="subcellular location">
    <subcellularLocation>
        <location evidence="1">Cell membrane</location>
        <topology evidence="1">Multi-pass membrane protein</topology>
    </subcellularLocation>
</comment>
<dbReference type="PANTHER" id="PTHR34582">
    <property type="entry name" value="UPF0702 TRANSMEMBRANE PROTEIN YCAP"/>
    <property type="match status" value="1"/>
</dbReference>